<sequence length="179" mass="19371">MSPRWKQAAKRAYVSSFSAPEISEALQQAAERDCRAELSAGLVRHVSALIIGPDEPGLFRDLPTAELNALHRECASTMEAGFVRNAIDALQDGHTGQAALQKAAENTVSDRLLAGYRQIEEHMHREASDYRARSTRSRLEDAHGGVDVTGVARMLLRAPDAPARTATAVYSGLDDGVAF</sequence>
<evidence type="ECO:0000313" key="2">
    <source>
        <dbReference type="Proteomes" id="UP000284605"/>
    </source>
</evidence>
<dbReference type="Proteomes" id="UP000284605">
    <property type="component" value="Unassembled WGS sequence"/>
</dbReference>
<organism evidence="1 2">
    <name type="scientific">Oleomonas cavernae</name>
    <dbReference type="NCBI Taxonomy" id="2320859"/>
    <lineage>
        <taxon>Bacteria</taxon>
        <taxon>Pseudomonadati</taxon>
        <taxon>Pseudomonadota</taxon>
        <taxon>Alphaproteobacteria</taxon>
        <taxon>Acetobacterales</taxon>
        <taxon>Acetobacteraceae</taxon>
        <taxon>Oleomonas</taxon>
    </lineage>
</organism>
<reference evidence="1 2" key="1">
    <citation type="submission" date="2018-09" db="EMBL/GenBank/DDBJ databases">
        <authorList>
            <person name="Zhu H."/>
        </authorList>
    </citation>
    <scope>NUCLEOTIDE SEQUENCE [LARGE SCALE GENOMIC DNA]</scope>
    <source>
        <strain evidence="1 2">K1W22B-8</strain>
    </source>
</reference>
<gene>
    <name evidence="1" type="ORF">D3874_21425</name>
</gene>
<dbReference type="AlphaFoldDB" id="A0A418WGR9"/>
<keyword evidence="2" id="KW-1185">Reference proteome</keyword>
<protein>
    <submittedName>
        <fullName evidence="1">Uncharacterized protein</fullName>
    </submittedName>
</protein>
<proteinExistence type="predicted"/>
<name>A0A418WGR9_9PROT</name>
<evidence type="ECO:0000313" key="1">
    <source>
        <dbReference type="EMBL" id="RJF89215.1"/>
    </source>
</evidence>
<dbReference type="EMBL" id="QYUK01000011">
    <property type="protein sequence ID" value="RJF89215.1"/>
    <property type="molecule type" value="Genomic_DNA"/>
</dbReference>
<comment type="caution">
    <text evidence="1">The sequence shown here is derived from an EMBL/GenBank/DDBJ whole genome shotgun (WGS) entry which is preliminary data.</text>
</comment>
<accession>A0A418WGR9</accession>